<dbReference type="GO" id="GO:0006629">
    <property type="term" value="P:lipid metabolic process"/>
    <property type="evidence" value="ECO:0007669"/>
    <property type="project" value="InterPro"/>
</dbReference>
<evidence type="ECO:0000313" key="3">
    <source>
        <dbReference type="Proteomes" id="UP000460272"/>
    </source>
</evidence>
<accession>A0A6P2BLP0</accession>
<gene>
    <name evidence="2" type="ORF">EAS64_40080</name>
</gene>
<dbReference type="GO" id="GO:0008081">
    <property type="term" value="F:phosphoric diester hydrolase activity"/>
    <property type="evidence" value="ECO:0007669"/>
    <property type="project" value="InterPro"/>
</dbReference>
<dbReference type="Proteomes" id="UP000460272">
    <property type="component" value="Unassembled WGS sequence"/>
</dbReference>
<dbReference type="Gene3D" id="3.20.20.190">
    <property type="entry name" value="Phosphatidylinositol (PI) phosphodiesterase"/>
    <property type="match status" value="1"/>
</dbReference>
<dbReference type="AlphaFoldDB" id="A0A6P2BLP0"/>
<dbReference type="SUPFAM" id="SSF51695">
    <property type="entry name" value="PLC-like phosphodiesterases"/>
    <property type="match status" value="1"/>
</dbReference>
<dbReference type="PANTHER" id="PTHR43805">
    <property type="entry name" value="GLYCEROPHOSPHORYL DIESTER PHOSPHODIESTERASE"/>
    <property type="match status" value="1"/>
</dbReference>
<dbReference type="InterPro" id="IPR030395">
    <property type="entry name" value="GP_PDE_dom"/>
</dbReference>
<comment type="caution">
    <text evidence="2">The sequence shown here is derived from an EMBL/GenBank/DDBJ whole genome shotgun (WGS) entry which is preliminary data.</text>
</comment>
<keyword evidence="3" id="KW-1185">Reference proteome</keyword>
<dbReference type="PROSITE" id="PS51704">
    <property type="entry name" value="GP_PDE"/>
    <property type="match status" value="1"/>
</dbReference>
<dbReference type="PANTHER" id="PTHR43805:SF1">
    <property type="entry name" value="GP-PDE DOMAIN-CONTAINING PROTEIN"/>
    <property type="match status" value="1"/>
</dbReference>
<dbReference type="OrthoDB" id="5241788at2"/>
<proteinExistence type="predicted"/>
<evidence type="ECO:0000259" key="1">
    <source>
        <dbReference type="PROSITE" id="PS51704"/>
    </source>
</evidence>
<dbReference type="Pfam" id="PF03009">
    <property type="entry name" value="GDPD"/>
    <property type="match status" value="1"/>
</dbReference>
<protein>
    <submittedName>
        <fullName evidence="2">Glycerophosphodiester phosphodiesterase</fullName>
    </submittedName>
</protein>
<reference evidence="2 3" key="1">
    <citation type="submission" date="2018-11" db="EMBL/GenBank/DDBJ databases">
        <title>Trebonia kvetii gen.nov., sp.nov., a novel acidophilic actinobacterium, and proposal of the new actinobacterial family Treboniaceae fam. nov.</title>
        <authorList>
            <person name="Rapoport D."/>
            <person name="Sagova-Mareckova M."/>
            <person name="Sedlacek I."/>
            <person name="Provaznik J."/>
            <person name="Kralova S."/>
            <person name="Pavlinic D."/>
            <person name="Benes V."/>
            <person name="Kopecky J."/>
        </authorList>
    </citation>
    <scope>NUCLEOTIDE SEQUENCE [LARGE SCALE GENOMIC DNA]</scope>
    <source>
        <strain evidence="2 3">15Tr583</strain>
    </source>
</reference>
<dbReference type="InterPro" id="IPR017946">
    <property type="entry name" value="PLC-like_Pdiesterase_TIM-brl"/>
</dbReference>
<evidence type="ECO:0000313" key="2">
    <source>
        <dbReference type="EMBL" id="TVY99847.1"/>
    </source>
</evidence>
<dbReference type="EMBL" id="RPFW01000011">
    <property type="protein sequence ID" value="TVY99847.1"/>
    <property type="molecule type" value="Genomic_DNA"/>
</dbReference>
<feature type="domain" description="GP-PDE" evidence="1">
    <location>
        <begin position="41"/>
        <end position="273"/>
    </location>
</feature>
<sequence length="292" mass="31648">MSLFSTGGYAGDKRRLPIVPGQRGIISDVAAYCPYLDHPRPVAFAHRGGAAHRPENSWAAFEYAASLGYAYLETDARSTADGALIAFHDADLDRATDRTGTVRKLSWREVSAARIAGTEEIPLLEDLIGSFGEARFNIDLKDEGTIAPLAGLLRRTGAWDRVCITSFSGARLLAAQRSLDRPVCLAVTPAAIVALRYLGLPGELLARGLARYGAQCAQVPRKIATRGFIRRAHELGLQVHVWTLNTRAEIEEALDLGADGVMTDEVVLLKEILMERGQWHPRVPATPGTPVG</sequence>
<name>A0A6P2BLP0_9ACTN</name>
<organism evidence="2 3">
    <name type="scientific">Trebonia kvetii</name>
    <dbReference type="NCBI Taxonomy" id="2480626"/>
    <lineage>
        <taxon>Bacteria</taxon>
        <taxon>Bacillati</taxon>
        <taxon>Actinomycetota</taxon>
        <taxon>Actinomycetes</taxon>
        <taxon>Streptosporangiales</taxon>
        <taxon>Treboniaceae</taxon>
        <taxon>Trebonia</taxon>
    </lineage>
</organism>